<dbReference type="NCBIfam" id="NF041815">
    <property type="entry name" value="Avs4"/>
    <property type="match status" value="1"/>
</dbReference>
<accession>A0A174V0W6</accession>
<reference evidence="1 2" key="1">
    <citation type="submission" date="2015-09" db="EMBL/GenBank/DDBJ databases">
        <authorList>
            <consortium name="Pathogen Informatics"/>
        </authorList>
    </citation>
    <scope>NUCLEOTIDE SEQUENCE [LARGE SCALE GENOMIC DNA]</scope>
    <source>
        <strain evidence="1 2">2789STDY5834899</strain>
    </source>
</reference>
<evidence type="ECO:0000313" key="2">
    <source>
        <dbReference type="Proteomes" id="UP000095576"/>
    </source>
</evidence>
<dbReference type="InterPro" id="IPR027417">
    <property type="entry name" value="P-loop_NTPase"/>
</dbReference>
<dbReference type="Gene3D" id="3.40.50.300">
    <property type="entry name" value="P-loop containing nucleotide triphosphate hydrolases"/>
    <property type="match status" value="1"/>
</dbReference>
<sequence>MNWKIFGVKYDKQETWAFEQMSYLLFCAEFNNRVGLFRYKNQTGIETEPIEKDGKYYGFQSKYYTNSIADNKDDIIDSIKKAKSKNKQLAELLLYINQELSESTTKSKKKPQYQLDIEKAAKTAGISIQWRVPSNFDLQLSLPENKYINDVFFSLDPNEGDLLDEIYKHNENILQAIQTEITFGDKQIKIDRSSVVESIANASQKKKNIIISGEGGCGKTAIFKEFYNSCFKKMPICVFKANELNVNHINDIFHIDHKFTFAQFLNAYKDEPLKIFVIDSAEKLAEISSNDILTTLIQKLKENAWNIIFITRYAYLNDLTFHIKENYQLPFSVNDVSLIGIEELKSIAVEFKFSLPDNQKFIERLRNLFYLREYVQNYSNIDKQGNYKGFIDLLWKKRIQNNAIQKDNLHLEREKCIIRISKKRCETGRFYISSDDLPQSALFQLKQDEILGYDDIHNGYFITHDIYEEWTLDKIVSRSFSNYSNVKEFFDDLGDSLPIRRAFRFWLSDHLSEKSKEIESFIQGAFTNAEVIQFWKDEILVSVLLSDYSEVFFKFFEEEIIANDFKILKRILFLLRIACTDISANQNIEIIKPKGKGWEEVIALIHKHKSDFFDSNLKLVLPVLSDWCEFNRNGETTKFSGLLALSLIQKTETEKNFFIHDKVEENILKVVFNSANELQKELKEIFDKVSANKWTDHRDPYEGLCSTILEKPYIATELIKTLPLSIIQLCDLFWKKQPRKNDRFGYDRDTMENRYGIAEKHEFNYFPSSANQTPIKWLLQAAFYDTLDFIIEFTNKAVEFYSQSDYGKEDVVKISLHINKTEVTQYLSNAIWCMYRGNGSPVVPNLLQSIHMALEKALLESSQILKSEIIQTILLRILIQSKSTSLTSIVCSVVLANPDKFYDVALILFKTIELFHLDTFRCTNEFQAKSLYSIGYGMDKVRDILYTDERLKTCEDKHRNSNLESLFLNYQFFGVKGFTEEQNSEFIEKLYKIIDQHKSNASLNKSYGFLLARMDRRNLIPNVSKHDDTHLRIEFSPKELSDELKKESEEALNQFQDIFKYSSLRVWGDFLIGARDQTKTTKQEEYDNNPLLALSETKQLIEELKSGRNGISMFDYSIPAFSCSKLLIEYKDKLSKKDKAFCKEIVLSTISNLFADDYDYQISDGVEASVHAIPTLINEYPEEVENYVSIMVLTLLDETPIGHYKRVCDYVIESIHKSKLWEQSTKVAQSILFGYVKLSPIYKNIVTEARKEHGWGRIPKNSILEKLDKINLDFAVDNISFDINDIDLLDIHALEIVFQLIPSDTKDKNHLNIYAKSLPPLASQLLKDRRNYEDDLGDGSNIYLLRQHIFKNFAYFILQREKSEIDVFLKPFIDSFSSTEETASFIGELVSAEDSLNNCEQFWYIWNKLYPKIKELCVNPRGYYLEEIIINYLLAWRWWREGIEEWHSLKKENLSLYINASEDIGNVPTVLYSIVRVLNSIGSSFKNEGIDWIYTIVSTNSSLNLVDLESNTLYYMEFFLRKYIFINKQKIKEEIRLKNKIIPILDFMIERGSIHGYLLRESIL</sequence>
<gene>
    <name evidence="1" type="ORF">ERS852511_05066</name>
</gene>
<dbReference type="EMBL" id="CZAP01000041">
    <property type="protein sequence ID" value="CUQ28403.1"/>
    <property type="molecule type" value="Genomic_DNA"/>
</dbReference>
<protein>
    <submittedName>
        <fullName evidence="1">Uncharacterized protein</fullName>
    </submittedName>
</protein>
<proteinExistence type="predicted"/>
<evidence type="ECO:0000313" key="1">
    <source>
        <dbReference type="EMBL" id="CUQ28403.1"/>
    </source>
</evidence>
<dbReference type="Proteomes" id="UP000095576">
    <property type="component" value="Unassembled WGS sequence"/>
</dbReference>
<organism evidence="1 2">
    <name type="scientific">Bacteroides thetaiotaomicron</name>
    <dbReference type="NCBI Taxonomy" id="818"/>
    <lineage>
        <taxon>Bacteria</taxon>
        <taxon>Pseudomonadati</taxon>
        <taxon>Bacteroidota</taxon>
        <taxon>Bacteroidia</taxon>
        <taxon>Bacteroidales</taxon>
        <taxon>Bacteroidaceae</taxon>
        <taxon>Bacteroides</taxon>
    </lineage>
</organism>
<dbReference type="SUPFAM" id="SSF52540">
    <property type="entry name" value="P-loop containing nucleoside triphosphate hydrolases"/>
    <property type="match status" value="1"/>
</dbReference>
<name>A0A174V0W6_BACT4</name>
<dbReference type="RefSeq" id="WP_055301401.1">
    <property type="nucleotide sequence ID" value="NZ_CZAP01000041.1"/>
</dbReference>